<dbReference type="PROSITE" id="PS51819">
    <property type="entry name" value="VOC"/>
    <property type="match status" value="1"/>
</dbReference>
<proteinExistence type="predicted"/>
<accession>A0ABS1ESI1</accession>
<sequence length="150" mass="17770">MHLGSIYLIVDDFNKSVDFYEKLLQIAVTRKNMDRFAMFEFEGQCISIMNGHFDRENPDLVVHKGEYVEYFDDMKAITAAINTRKVVLNFWDENLRKEYERVKSLDITDKLTKIRYVCNVSPYYFFQFTDPDGNIIEVTGEYIPEEGEFD</sequence>
<keyword evidence="3" id="KW-1185">Reference proteome</keyword>
<organism evidence="2 3">
    <name type="scientific">Clostridium yunnanense</name>
    <dbReference type="NCBI Taxonomy" id="2800325"/>
    <lineage>
        <taxon>Bacteria</taxon>
        <taxon>Bacillati</taxon>
        <taxon>Bacillota</taxon>
        <taxon>Clostridia</taxon>
        <taxon>Eubacteriales</taxon>
        <taxon>Clostridiaceae</taxon>
        <taxon>Clostridium</taxon>
    </lineage>
</organism>
<dbReference type="CDD" id="cd06587">
    <property type="entry name" value="VOC"/>
    <property type="match status" value="1"/>
</dbReference>
<name>A0ABS1ESI1_9CLOT</name>
<comment type="caution">
    <text evidence="2">The sequence shown here is derived from an EMBL/GenBank/DDBJ whole genome shotgun (WGS) entry which is preliminary data.</text>
</comment>
<dbReference type="InterPro" id="IPR004360">
    <property type="entry name" value="Glyas_Fos-R_dOase_dom"/>
</dbReference>
<feature type="domain" description="VOC" evidence="1">
    <location>
        <begin position="2"/>
        <end position="141"/>
    </location>
</feature>
<dbReference type="Gene3D" id="3.10.180.10">
    <property type="entry name" value="2,3-Dihydroxybiphenyl 1,2-Dioxygenase, domain 1"/>
    <property type="match status" value="1"/>
</dbReference>
<dbReference type="Proteomes" id="UP000596739">
    <property type="component" value="Unassembled WGS sequence"/>
</dbReference>
<dbReference type="InterPro" id="IPR029068">
    <property type="entry name" value="Glyas_Bleomycin-R_OHBP_Dase"/>
</dbReference>
<evidence type="ECO:0000259" key="1">
    <source>
        <dbReference type="PROSITE" id="PS51819"/>
    </source>
</evidence>
<dbReference type="EMBL" id="JAENHN010000046">
    <property type="protein sequence ID" value="MBK1812253.1"/>
    <property type="molecule type" value="Genomic_DNA"/>
</dbReference>
<protein>
    <submittedName>
        <fullName evidence="2">VOC family protein</fullName>
    </submittedName>
</protein>
<dbReference type="SUPFAM" id="SSF54593">
    <property type="entry name" value="Glyoxalase/Bleomycin resistance protein/Dihydroxybiphenyl dioxygenase"/>
    <property type="match status" value="1"/>
</dbReference>
<evidence type="ECO:0000313" key="2">
    <source>
        <dbReference type="EMBL" id="MBK1812253.1"/>
    </source>
</evidence>
<dbReference type="Pfam" id="PF00903">
    <property type="entry name" value="Glyoxalase"/>
    <property type="match status" value="1"/>
</dbReference>
<reference evidence="3" key="1">
    <citation type="submission" date="2021-01" db="EMBL/GenBank/DDBJ databases">
        <title>Genome public.</title>
        <authorList>
            <person name="Liu C."/>
            <person name="Sun Q."/>
        </authorList>
    </citation>
    <scope>NUCLEOTIDE SEQUENCE [LARGE SCALE GENOMIC DNA]</scope>
    <source>
        <strain evidence="3">YIM B02505</strain>
    </source>
</reference>
<dbReference type="InterPro" id="IPR037523">
    <property type="entry name" value="VOC_core"/>
</dbReference>
<gene>
    <name evidence="2" type="ORF">JHL18_16645</name>
</gene>
<dbReference type="RefSeq" id="WP_200271279.1">
    <property type="nucleotide sequence ID" value="NZ_JAENHN010000046.1"/>
</dbReference>
<evidence type="ECO:0000313" key="3">
    <source>
        <dbReference type="Proteomes" id="UP000596739"/>
    </source>
</evidence>